<evidence type="ECO:0000259" key="9">
    <source>
        <dbReference type="Pfam" id="PF00999"/>
    </source>
</evidence>
<evidence type="ECO:0000313" key="10">
    <source>
        <dbReference type="EMBL" id="MFC6824894.1"/>
    </source>
</evidence>
<keyword evidence="7 8" id="KW-0472">Membrane</keyword>
<feature type="transmembrane region" description="Helical" evidence="8">
    <location>
        <begin position="436"/>
        <end position="454"/>
    </location>
</feature>
<feature type="transmembrane region" description="Helical" evidence="8">
    <location>
        <begin position="126"/>
        <end position="148"/>
    </location>
</feature>
<feature type="transmembrane region" description="Helical" evidence="8">
    <location>
        <begin position="370"/>
        <end position="390"/>
    </location>
</feature>
<evidence type="ECO:0000256" key="8">
    <source>
        <dbReference type="SAM" id="Phobius"/>
    </source>
</evidence>
<comment type="caution">
    <text evidence="10">The sequence shown here is derived from an EMBL/GenBank/DDBJ whole genome shotgun (WGS) entry which is preliminary data.</text>
</comment>
<feature type="transmembrane region" description="Helical" evidence="8">
    <location>
        <begin position="33"/>
        <end position="53"/>
    </location>
</feature>
<feature type="transmembrane region" description="Helical" evidence="8">
    <location>
        <begin position="65"/>
        <end position="85"/>
    </location>
</feature>
<dbReference type="GO" id="GO:0006811">
    <property type="term" value="P:monoatomic ion transport"/>
    <property type="evidence" value="ECO:0007669"/>
    <property type="project" value="UniProtKB-KW"/>
</dbReference>
<dbReference type="AlphaFoldDB" id="A0ABD5TXD5"/>
<evidence type="ECO:0000256" key="6">
    <source>
        <dbReference type="ARBA" id="ARBA00023065"/>
    </source>
</evidence>
<gene>
    <name evidence="10" type="ORF">ACFQEV_07785</name>
</gene>
<evidence type="ECO:0000256" key="2">
    <source>
        <dbReference type="ARBA" id="ARBA00022448"/>
    </source>
</evidence>
<dbReference type="Pfam" id="PF00999">
    <property type="entry name" value="Na_H_Exchanger"/>
    <property type="match status" value="1"/>
</dbReference>
<evidence type="ECO:0000256" key="5">
    <source>
        <dbReference type="ARBA" id="ARBA00022989"/>
    </source>
</evidence>
<organism evidence="10 11">
    <name type="scientific">Halopelagius fulvigenes</name>
    <dbReference type="NCBI Taxonomy" id="1198324"/>
    <lineage>
        <taxon>Archaea</taxon>
        <taxon>Methanobacteriati</taxon>
        <taxon>Methanobacteriota</taxon>
        <taxon>Stenosarchaea group</taxon>
        <taxon>Halobacteria</taxon>
        <taxon>Halobacteriales</taxon>
        <taxon>Haloferacaceae</taxon>
    </lineage>
</organism>
<comment type="subcellular location">
    <subcellularLocation>
        <location evidence="1">Cell membrane</location>
        <topology evidence="1">Multi-pass membrane protein</topology>
    </subcellularLocation>
</comment>
<keyword evidence="4 8" id="KW-0812">Transmembrane</keyword>
<dbReference type="RefSeq" id="WP_379694420.1">
    <property type="nucleotide sequence ID" value="NZ_JBHSXH010000009.1"/>
</dbReference>
<feature type="transmembrane region" description="Helical" evidence="8">
    <location>
        <begin position="305"/>
        <end position="323"/>
    </location>
</feature>
<dbReference type="PANTHER" id="PTHR32507:SF8">
    <property type="entry name" value="CNH1P"/>
    <property type="match status" value="1"/>
</dbReference>
<evidence type="ECO:0000313" key="11">
    <source>
        <dbReference type="Proteomes" id="UP001596408"/>
    </source>
</evidence>
<evidence type="ECO:0000256" key="4">
    <source>
        <dbReference type="ARBA" id="ARBA00022692"/>
    </source>
</evidence>
<dbReference type="GO" id="GO:0015297">
    <property type="term" value="F:antiporter activity"/>
    <property type="evidence" value="ECO:0007669"/>
    <property type="project" value="UniProtKB-KW"/>
</dbReference>
<evidence type="ECO:0000256" key="3">
    <source>
        <dbReference type="ARBA" id="ARBA00022449"/>
    </source>
</evidence>
<dbReference type="PANTHER" id="PTHR32507">
    <property type="entry name" value="NA(+)/H(+) ANTIPORTER 1"/>
    <property type="match status" value="1"/>
</dbReference>
<keyword evidence="2" id="KW-0813">Transport</keyword>
<evidence type="ECO:0000256" key="7">
    <source>
        <dbReference type="ARBA" id="ARBA00023136"/>
    </source>
</evidence>
<feature type="transmembrane region" description="Helical" evidence="8">
    <location>
        <begin position="399"/>
        <end position="416"/>
    </location>
</feature>
<accession>A0ABD5TXD5</accession>
<dbReference type="GO" id="GO:0005886">
    <property type="term" value="C:plasma membrane"/>
    <property type="evidence" value="ECO:0007669"/>
    <property type="project" value="UniProtKB-SubCell"/>
</dbReference>
<keyword evidence="11" id="KW-1185">Reference proteome</keyword>
<dbReference type="InterPro" id="IPR006153">
    <property type="entry name" value="Cation/H_exchanger_TM"/>
</dbReference>
<proteinExistence type="predicted"/>
<reference evidence="10 11" key="1">
    <citation type="journal article" date="2019" name="Int. J. Syst. Evol. Microbiol.">
        <title>The Global Catalogue of Microorganisms (GCM) 10K type strain sequencing project: providing services to taxonomists for standard genome sequencing and annotation.</title>
        <authorList>
            <consortium name="The Broad Institute Genomics Platform"/>
            <consortium name="The Broad Institute Genome Sequencing Center for Infectious Disease"/>
            <person name="Wu L."/>
            <person name="Ma J."/>
        </authorList>
    </citation>
    <scope>NUCLEOTIDE SEQUENCE [LARGE SCALE GENOMIC DNA]</scope>
    <source>
        <strain evidence="10 11">YIM 94188</strain>
    </source>
</reference>
<feature type="transmembrane region" description="Helical" evidence="8">
    <location>
        <begin position="245"/>
        <end position="268"/>
    </location>
</feature>
<keyword evidence="5 8" id="KW-1133">Transmembrane helix</keyword>
<keyword evidence="3" id="KW-0050">Antiport</keyword>
<dbReference type="EMBL" id="JBHSXH010000009">
    <property type="protein sequence ID" value="MFC6824894.1"/>
    <property type="molecule type" value="Genomic_DNA"/>
</dbReference>
<sequence>MTTQDDSERRSRYLRCKGDGFCPSVAGLLRELMAAYEIGLLFVGIALLGTAVLPRLLEHQPLSFPLVYVASGTLLFAAVPGAPALDPVANSYLTERLTELVVLISLMGAGLKIDRPFSVWSWAATWRLLGVALPLTAAAVAVLAWGFLGLLPATAILLGAVLAPTDPVLASGIEAGAPLTELEEEADPRYRWGSVRFALTSEAGLNDGLAFPLTNLAIAVAGASVAGASLADGNSWLLEWFLVDVLYKIGAGLVLGYVIGQVMARFLFRLPIPESVAEMLHGQDVMAGVEALATTFIAYGATELLGGYGFIAVFVAALSLRRFEWEHDYYVELHDFAVLTERVLMATVLLLFGGAIAGGLLWPLTVPQALVGLALLFLVRPLAGALSFVGTPASWPERAIVSFFGIRGIGSFYYLSHALAEASFRERELAVAAEELWALVGFVVLLSIVLHGVSSSPVMDAFDRWTEGGESAVAEGEAHP</sequence>
<evidence type="ECO:0000256" key="1">
    <source>
        <dbReference type="ARBA" id="ARBA00004651"/>
    </source>
</evidence>
<dbReference type="Proteomes" id="UP001596408">
    <property type="component" value="Unassembled WGS sequence"/>
</dbReference>
<name>A0ABD5TXD5_9EURY</name>
<keyword evidence="6" id="KW-0406">Ion transport</keyword>
<feature type="transmembrane region" description="Helical" evidence="8">
    <location>
        <begin position="343"/>
        <end position="364"/>
    </location>
</feature>
<protein>
    <submittedName>
        <fullName evidence="10">Cation:proton antiporter</fullName>
    </submittedName>
</protein>
<feature type="domain" description="Cation/H+ exchanger transmembrane" evidence="9">
    <location>
        <begin position="45"/>
        <end position="459"/>
    </location>
</feature>
<feature type="transmembrane region" description="Helical" evidence="8">
    <location>
        <begin position="97"/>
        <end position="114"/>
    </location>
</feature>